<dbReference type="AlphaFoldDB" id="A0A242A9T5"/>
<dbReference type="CDD" id="cd05227">
    <property type="entry name" value="AR_SDR_e"/>
    <property type="match status" value="1"/>
</dbReference>
<dbReference type="InterPro" id="IPR050425">
    <property type="entry name" value="NAD(P)_dehydrat-like"/>
</dbReference>
<evidence type="ECO:0000256" key="1">
    <source>
        <dbReference type="ARBA" id="ARBA00023002"/>
    </source>
</evidence>
<dbReference type="PANTHER" id="PTHR10366:SF564">
    <property type="entry name" value="STEROL-4-ALPHA-CARBOXYLATE 3-DEHYDROGENASE, DECARBOXYLATING"/>
    <property type="match status" value="1"/>
</dbReference>
<dbReference type="Proteomes" id="UP000195043">
    <property type="component" value="Unassembled WGS sequence"/>
</dbReference>
<dbReference type="PANTHER" id="PTHR10366">
    <property type="entry name" value="NAD DEPENDENT EPIMERASE/DEHYDRATASE"/>
    <property type="match status" value="1"/>
</dbReference>
<evidence type="ECO:0000313" key="5">
    <source>
        <dbReference type="Proteomes" id="UP000195043"/>
    </source>
</evidence>
<dbReference type="InterPro" id="IPR036291">
    <property type="entry name" value="NAD(P)-bd_dom_sf"/>
</dbReference>
<dbReference type="RefSeq" id="WP_086275783.1">
    <property type="nucleotide sequence ID" value="NZ_NGKU01000001.1"/>
</dbReference>
<dbReference type="SUPFAM" id="SSF51735">
    <property type="entry name" value="NAD(P)-binding Rossmann-fold domains"/>
    <property type="match status" value="1"/>
</dbReference>
<gene>
    <name evidence="4" type="ORF">A5886_002895</name>
</gene>
<evidence type="ECO:0000313" key="4">
    <source>
        <dbReference type="EMBL" id="OTN77794.1"/>
    </source>
</evidence>
<reference evidence="4 5" key="1">
    <citation type="submission" date="2017-05" db="EMBL/GenBank/DDBJ databases">
        <title>The Genome Sequence of Enterococcus sp. 8G7_MSG3316.</title>
        <authorList>
            <consortium name="The Broad Institute Genomics Platform"/>
            <consortium name="The Broad Institute Genomic Center for Infectious Diseases"/>
            <person name="Earl A."/>
            <person name="Manson A."/>
            <person name="Schwartman J."/>
            <person name="Gilmore M."/>
            <person name="Abouelleil A."/>
            <person name="Cao P."/>
            <person name="Chapman S."/>
            <person name="Cusick C."/>
            <person name="Shea T."/>
            <person name="Young S."/>
            <person name="Neafsey D."/>
            <person name="Nusbaum C."/>
            <person name="Birren B."/>
        </authorList>
    </citation>
    <scope>NUCLEOTIDE SEQUENCE [LARGE SCALE GENOMIC DNA]</scope>
    <source>
        <strain evidence="4 5">8G7_MSG3316</strain>
    </source>
</reference>
<dbReference type="EMBL" id="NGKU01000001">
    <property type="protein sequence ID" value="OTN77794.1"/>
    <property type="molecule type" value="Genomic_DNA"/>
</dbReference>
<dbReference type="FunFam" id="3.40.50.720:FF:000336">
    <property type="entry name" value="Aldehyde reductase"/>
    <property type="match status" value="1"/>
</dbReference>
<dbReference type="STRING" id="1834191.A5886_002895"/>
<evidence type="ECO:0000256" key="2">
    <source>
        <dbReference type="ARBA" id="ARBA00023445"/>
    </source>
</evidence>
<organism evidence="4 5">
    <name type="scientific">Candidatus Enterococcus testudinis</name>
    <dbReference type="NCBI Taxonomy" id="1834191"/>
    <lineage>
        <taxon>Bacteria</taxon>
        <taxon>Bacillati</taxon>
        <taxon>Bacillota</taxon>
        <taxon>Bacilli</taxon>
        <taxon>Lactobacillales</taxon>
        <taxon>Enterococcaceae</taxon>
        <taxon>Enterococcus</taxon>
    </lineage>
</organism>
<dbReference type="InterPro" id="IPR001509">
    <property type="entry name" value="Epimerase_deHydtase"/>
</dbReference>
<dbReference type="Gene3D" id="3.40.50.720">
    <property type="entry name" value="NAD(P)-binding Rossmann-like Domain"/>
    <property type="match status" value="1"/>
</dbReference>
<evidence type="ECO:0000259" key="3">
    <source>
        <dbReference type="Pfam" id="PF01370"/>
    </source>
</evidence>
<keyword evidence="5" id="KW-1185">Reference proteome</keyword>
<sequence>MTDTVLVTGGTGFLASHIIYQLLQQGYQVKTTVRSMKSQDQILRTMKENGITPLDRLSFVEADLAKDAGWHEAMADCSYVFSVASPVFFGKVTDEAEVIRPATEGIIRILRAAKNSPVKRVVMTSNFGAVGFSNLDKQTTTTEANWTDPDESGLSIYEKSKLLAEKAAWDFVTAEHPEYTFATVNPVAIFGPSLNQHVSGSFTLLETLLAGKDKRYPNIPLNIVDVRDVAAIHLLAMFTPAAAGQRFIASCDGEITMKEIAAIIREQRPQLVSRVTTKQIPTWVIRFGALFNQQAKEGALFLKMNRRVSNQKAKEVLGWQPLADNQAAVLAAVDSLIASEETQ</sequence>
<dbReference type="OrthoDB" id="9778052at2"/>
<name>A0A242A9T5_9ENTE</name>
<comment type="similarity">
    <text evidence="2">Belongs to the NAD(P)-dependent epimerase/dehydratase family. Dihydroflavonol-4-reductase subfamily.</text>
</comment>
<dbReference type="Pfam" id="PF01370">
    <property type="entry name" value="Epimerase"/>
    <property type="match status" value="1"/>
</dbReference>
<feature type="domain" description="NAD-dependent epimerase/dehydratase" evidence="3">
    <location>
        <begin position="5"/>
        <end position="242"/>
    </location>
</feature>
<protein>
    <recommendedName>
        <fullName evidence="3">NAD-dependent epimerase/dehydratase domain-containing protein</fullName>
    </recommendedName>
</protein>
<comment type="caution">
    <text evidence="4">The sequence shown here is derived from an EMBL/GenBank/DDBJ whole genome shotgun (WGS) entry which is preliminary data.</text>
</comment>
<keyword evidence="1" id="KW-0560">Oxidoreductase</keyword>
<dbReference type="GO" id="GO:0016616">
    <property type="term" value="F:oxidoreductase activity, acting on the CH-OH group of donors, NAD or NADP as acceptor"/>
    <property type="evidence" value="ECO:0007669"/>
    <property type="project" value="TreeGrafter"/>
</dbReference>
<accession>A0A242A9T5</accession>
<proteinExistence type="inferred from homology"/>